<reference evidence="1 2" key="1">
    <citation type="submission" date="2024-08" db="EMBL/GenBank/DDBJ databases">
        <title>Clostridium lapicellarii sp. nov., and Clostridium renhuaiense sp. nov., two species isolated from the mud in a fermentation cellar used for producing sauce-flavour Chinese liquors.</title>
        <authorList>
            <person name="Yang F."/>
            <person name="Wang H."/>
            <person name="Chen L.Q."/>
            <person name="Zhou N."/>
            <person name="Lu J.J."/>
            <person name="Pu X.X."/>
            <person name="Wan B."/>
            <person name="Wang L."/>
            <person name="Liu S.J."/>
        </authorList>
    </citation>
    <scope>NUCLEOTIDE SEQUENCE [LARGE SCALE GENOMIC DNA]</scope>
    <source>
        <strain evidence="1 2">MT-5</strain>
    </source>
</reference>
<proteinExistence type="predicted"/>
<evidence type="ECO:0008006" key="3">
    <source>
        <dbReference type="Google" id="ProtNLM"/>
    </source>
</evidence>
<name>A0ABV4BS02_9CLOT</name>
<gene>
    <name evidence="1" type="ORF">AB8U03_15395</name>
</gene>
<protein>
    <recommendedName>
        <fullName evidence="3">Phage protein</fullName>
    </recommendedName>
</protein>
<organism evidence="1 2">
    <name type="scientific">Clostridium moutaii</name>
    <dbReference type="NCBI Taxonomy" id="3240932"/>
    <lineage>
        <taxon>Bacteria</taxon>
        <taxon>Bacillati</taxon>
        <taxon>Bacillota</taxon>
        <taxon>Clostridia</taxon>
        <taxon>Eubacteriales</taxon>
        <taxon>Clostridiaceae</taxon>
        <taxon>Clostridium</taxon>
    </lineage>
</organism>
<evidence type="ECO:0000313" key="1">
    <source>
        <dbReference type="EMBL" id="MEY8001553.1"/>
    </source>
</evidence>
<keyword evidence="2" id="KW-1185">Reference proteome</keyword>
<accession>A0ABV4BS02</accession>
<evidence type="ECO:0000313" key="2">
    <source>
        <dbReference type="Proteomes" id="UP001564657"/>
    </source>
</evidence>
<dbReference type="RefSeq" id="WP_369705446.1">
    <property type="nucleotide sequence ID" value="NZ_JBGEWD010000021.1"/>
</dbReference>
<dbReference type="Proteomes" id="UP001564657">
    <property type="component" value="Unassembled WGS sequence"/>
</dbReference>
<dbReference type="EMBL" id="JBGEWD010000021">
    <property type="protein sequence ID" value="MEY8001553.1"/>
    <property type="molecule type" value="Genomic_DNA"/>
</dbReference>
<sequence>METNYTFTVTKDREVIFTKDKEQVRYSHERLVENIISSFKYSYDDADYYARHMEDICLIEYARAFKRRKNGTDTCNLKA</sequence>
<comment type="caution">
    <text evidence="1">The sequence shown here is derived from an EMBL/GenBank/DDBJ whole genome shotgun (WGS) entry which is preliminary data.</text>
</comment>